<feature type="region of interest" description="Disordered" evidence="1">
    <location>
        <begin position="1"/>
        <end position="21"/>
    </location>
</feature>
<evidence type="ECO:0000256" key="1">
    <source>
        <dbReference type="SAM" id="MobiDB-lite"/>
    </source>
</evidence>
<dbReference type="InterPro" id="IPR015421">
    <property type="entry name" value="PyrdxlP-dep_Trfase_major"/>
</dbReference>
<dbReference type="Proteomes" id="UP000015241">
    <property type="component" value="Unassembled WGS sequence"/>
</dbReference>
<name>S8E715_FOMSC</name>
<evidence type="ECO:0000313" key="3">
    <source>
        <dbReference type="EMBL" id="EPT00453.1"/>
    </source>
</evidence>
<dbReference type="EMBL" id="KE504149">
    <property type="protein sequence ID" value="EPT00453.1"/>
    <property type="molecule type" value="Genomic_DNA"/>
</dbReference>
<dbReference type="InterPro" id="IPR015422">
    <property type="entry name" value="PyrdxlP-dep_Trfase_small"/>
</dbReference>
<keyword evidence="4" id="KW-1185">Reference proteome</keyword>
<protein>
    <recommendedName>
        <fullName evidence="2">Aminotransferase class V domain-containing protein</fullName>
    </recommendedName>
</protein>
<dbReference type="PANTHER" id="PTHR14237:SF80">
    <property type="entry name" value="MOLYBDENUM COFACTOR SULFURASE"/>
    <property type="match status" value="1"/>
</dbReference>
<dbReference type="InParanoid" id="S8E715"/>
<proteinExistence type="predicted"/>
<dbReference type="InterPro" id="IPR015424">
    <property type="entry name" value="PyrdxlP-dep_Trfase"/>
</dbReference>
<dbReference type="GO" id="GO:0008265">
    <property type="term" value="F:molybdenum cofactor sulfurtransferase activity"/>
    <property type="evidence" value="ECO:0007669"/>
    <property type="project" value="TreeGrafter"/>
</dbReference>
<dbReference type="GO" id="GO:0043545">
    <property type="term" value="P:molybdopterin cofactor metabolic process"/>
    <property type="evidence" value="ECO:0007669"/>
    <property type="project" value="TreeGrafter"/>
</dbReference>
<accession>S8E715</accession>
<dbReference type="InterPro" id="IPR000192">
    <property type="entry name" value="Aminotrans_V_dom"/>
</dbReference>
<evidence type="ECO:0000259" key="2">
    <source>
        <dbReference type="Pfam" id="PF00266"/>
    </source>
</evidence>
<feature type="domain" description="Aminotransferase class V" evidence="2">
    <location>
        <begin position="77"/>
        <end position="353"/>
    </location>
</feature>
<evidence type="ECO:0000313" key="4">
    <source>
        <dbReference type="Proteomes" id="UP000015241"/>
    </source>
</evidence>
<organism evidence="3 4">
    <name type="scientific">Fomitopsis schrenkii</name>
    <name type="common">Brown rot fungus</name>
    <dbReference type="NCBI Taxonomy" id="2126942"/>
    <lineage>
        <taxon>Eukaryota</taxon>
        <taxon>Fungi</taxon>
        <taxon>Dikarya</taxon>
        <taxon>Basidiomycota</taxon>
        <taxon>Agaricomycotina</taxon>
        <taxon>Agaricomycetes</taxon>
        <taxon>Polyporales</taxon>
        <taxon>Fomitopsis</taxon>
    </lineage>
</organism>
<dbReference type="HOGENOM" id="CLU_010913_4_0_1"/>
<sequence length="527" mass="57141">MQDHESTTAASDNDEKRSFDPPPLYAYSTSAVDILEDAAATAYKSFLKEYPDYQLTWILDALRRSDFSRLDRSGETYVDYMGGSLYPESLIRVHTGFLHRNILGNTHSINNSSKLSSTCAEEARSAVLSFFRAPPGYTVVFTANATGALKLVGEAFPFSETSSFVLGADSHNSVHGIRQFALRRGASIHYIDSTDHGGLEADDAKAILHLNRPKSKRTSPSLFALTGQSNISNSKNPLSLIKYATSQGYLTLLDAAALAPTSVFSLTDTPVDAMAVSFYKMFGFPTGVGALVAREDFLAKLERPWFAGGTVDVVQAPGNIVTMTSELHERFEDGTINYLNLPAITDGLRFLSAYLPFLPLRLSCLMHHLIGSLSALQHDTTATPVVRILSRIPTRRLRAVGEQSDTGSVLSLIFLQPSGQMMPNTFVEYAASRASISLRTGCMCNPGGAASILGLRDAMAALPSDVTLAAFEQHMGHELGVVRISLGLASDFRDVFRVVRFAETLASTGTRDALWAQWLGSKAGEAL</sequence>
<dbReference type="PANTHER" id="PTHR14237">
    <property type="entry name" value="MOLYBDOPTERIN COFACTOR SULFURASE MOSC"/>
    <property type="match status" value="1"/>
</dbReference>
<dbReference type="Pfam" id="PF00266">
    <property type="entry name" value="Aminotran_5"/>
    <property type="match status" value="1"/>
</dbReference>
<gene>
    <name evidence="3" type="ORF">FOMPIDRAFT_128232</name>
</gene>
<dbReference type="Gene3D" id="3.90.1150.10">
    <property type="entry name" value="Aspartate Aminotransferase, domain 1"/>
    <property type="match status" value="1"/>
</dbReference>
<dbReference type="Gene3D" id="3.40.640.10">
    <property type="entry name" value="Type I PLP-dependent aspartate aminotransferase-like (Major domain)"/>
    <property type="match status" value="1"/>
</dbReference>
<dbReference type="STRING" id="743788.S8E715"/>
<reference evidence="3 4" key="1">
    <citation type="journal article" date="2012" name="Science">
        <title>The Paleozoic origin of enzymatic lignin decomposition reconstructed from 31 fungal genomes.</title>
        <authorList>
            <person name="Floudas D."/>
            <person name="Binder M."/>
            <person name="Riley R."/>
            <person name="Barry K."/>
            <person name="Blanchette R.A."/>
            <person name="Henrissat B."/>
            <person name="Martinez A.T."/>
            <person name="Otillar R."/>
            <person name="Spatafora J.W."/>
            <person name="Yadav J.S."/>
            <person name="Aerts A."/>
            <person name="Benoit I."/>
            <person name="Boyd A."/>
            <person name="Carlson A."/>
            <person name="Copeland A."/>
            <person name="Coutinho P.M."/>
            <person name="de Vries R.P."/>
            <person name="Ferreira P."/>
            <person name="Findley K."/>
            <person name="Foster B."/>
            <person name="Gaskell J."/>
            <person name="Glotzer D."/>
            <person name="Gorecki P."/>
            <person name="Heitman J."/>
            <person name="Hesse C."/>
            <person name="Hori C."/>
            <person name="Igarashi K."/>
            <person name="Jurgens J.A."/>
            <person name="Kallen N."/>
            <person name="Kersten P."/>
            <person name="Kohler A."/>
            <person name="Kuees U."/>
            <person name="Kumar T.K.A."/>
            <person name="Kuo A."/>
            <person name="LaButti K."/>
            <person name="Larrondo L.F."/>
            <person name="Lindquist E."/>
            <person name="Ling A."/>
            <person name="Lombard V."/>
            <person name="Lucas S."/>
            <person name="Lundell T."/>
            <person name="Martin R."/>
            <person name="McLaughlin D.J."/>
            <person name="Morgenstern I."/>
            <person name="Morin E."/>
            <person name="Murat C."/>
            <person name="Nagy L.G."/>
            <person name="Nolan M."/>
            <person name="Ohm R.A."/>
            <person name="Patyshakuliyeva A."/>
            <person name="Rokas A."/>
            <person name="Ruiz-Duenas F.J."/>
            <person name="Sabat G."/>
            <person name="Salamov A."/>
            <person name="Samejima M."/>
            <person name="Schmutz J."/>
            <person name="Slot J.C."/>
            <person name="St John F."/>
            <person name="Stenlid J."/>
            <person name="Sun H."/>
            <person name="Sun S."/>
            <person name="Syed K."/>
            <person name="Tsang A."/>
            <person name="Wiebenga A."/>
            <person name="Young D."/>
            <person name="Pisabarro A."/>
            <person name="Eastwood D.C."/>
            <person name="Martin F."/>
            <person name="Cullen D."/>
            <person name="Grigoriev I.V."/>
            <person name="Hibbett D.S."/>
        </authorList>
    </citation>
    <scope>NUCLEOTIDE SEQUENCE</scope>
    <source>
        <strain evidence="4">FP-58527</strain>
    </source>
</reference>
<dbReference type="AlphaFoldDB" id="S8E715"/>
<dbReference type="SUPFAM" id="SSF53383">
    <property type="entry name" value="PLP-dependent transferases"/>
    <property type="match status" value="1"/>
</dbReference>
<dbReference type="OrthoDB" id="10264306at2759"/>
<dbReference type="eggNOG" id="KOG2142">
    <property type="taxonomic scope" value="Eukaryota"/>
</dbReference>